<dbReference type="EMBL" id="GGEC01034278">
    <property type="protein sequence ID" value="MBX14762.1"/>
    <property type="molecule type" value="Transcribed_RNA"/>
</dbReference>
<evidence type="ECO:0000313" key="1">
    <source>
        <dbReference type="EMBL" id="MBX14762.1"/>
    </source>
</evidence>
<accession>A0A2P2L9W3</accession>
<name>A0A2P2L9W3_RHIMU</name>
<reference evidence="1" key="1">
    <citation type="submission" date="2018-02" db="EMBL/GenBank/DDBJ databases">
        <title>Rhizophora mucronata_Transcriptome.</title>
        <authorList>
            <person name="Meera S.P."/>
            <person name="Sreeshan A."/>
            <person name="Augustine A."/>
        </authorList>
    </citation>
    <scope>NUCLEOTIDE SEQUENCE</scope>
    <source>
        <tissue evidence="1">Leaf</tissue>
    </source>
</reference>
<organism evidence="1">
    <name type="scientific">Rhizophora mucronata</name>
    <name type="common">Asiatic mangrove</name>
    <dbReference type="NCBI Taxonomy" id="61149"/>
    <lineage>
        <taxon>Eukaryota</taxon>
        <taxon>Viridiplantae</taxon>
        <taxon>Streptophyta</taxon>
        <taxon>Embryophyta</taxon>
        <taxon>Tracheophyta</taxon>
        <taxon>Spermatophyta</taxon>
        <taxon>Magnoliopsida</taxon>
        <taxon>eudicotyledons</taxon>
        <taxon>Gunneridae</taxon>
        <taxon>Pentapetalae</taxon>
        <taxon>rosids</taxon>
        <taxon>fabids</taxon>
        <taxon>Malpighiales</taxon>
        <taxon>Rhizophoraceae</taxon>
        <taxon>Rhizophora</taxon>
    </lineage>
</organism>
<dbReference type="AlphaFoldDB" id="A0A2P2L9W3"/>
<proteinExistence type="predicted"/>
<protein>
    <submittedName>
        <fullName evidence="1">Phox domain-containing family protein</fullName>
    </submittedName>
</protein>
<sequence>MQKVKQIFYRRNAKQALDKLEDIYQAECSVDGQRHLQYLMRISVWEASAMCN</sequence>